<dbReference type="EMBL" id="AATP01000002">
    <property type="protein sequence ID" value="EAU41833.1"/>
    <property type="molecule type" value="Genomic_DNA"/>
</dbReference>
<evidence type="ECO:0000259" key="1">
    <source>
        <dbReference type="Pfam" id="PF00561"/>
    </source>
</evidence>
<dbReference type="InterPro" id="IPR000073">
    <property type="entry name" value="AB_hydrolase_1"/>
</dbReference>
<feature type="domain" description="AB hydrolase-1" evidence="1">
    <location>
        <begin position="28"/>
        <end position="60"/>
    </location>
</feature>
<name>Q0G3J8_9HYPH</name>
<dbReference type="InterPro" id="IPR029058">
    <property type="entry name" value="AB_hydrolase_fold"/>
</dbReference>
<accession>Q0G3J8</accession>
<dbReference type="STRING" id="217511.GCA_001463845_02811"/>
<comment type="caution">
    <text evidence="2">The sequence shown here is derived from an EMBL/GenBank/DDBJ whole genome shotgun (WGS) entry which is preliminary data.</text>
</comment>
<evidence type="ECO:0000313" key="3">
    <source>
        <dbReference type="Proteomes" id="UP000004310"/>
    </source>
</evidence>
<gene>
    <name evidence="2" type="ORF">FP2506_15409</name>
</gene>
<sequence>MAAHSLTETTATSAGTVAWGRAGSGQDLILAHGWPWSSVSWHRIIPALAERYRVHWYDMPD</sequence>
<organism evidence="2 3">
    <name type="scientific">Fulvimarina pelagi HTCC2506</name>
    <dbReference type="NCBI Taxonomy" id="314231"/>
    <lineage>
        <taxon>Bacteria</taxon>
        <taxon>Pseudomonadati</taxon>
        <taxon>Pseudomonadota</taxon>
        <taxon>Alphaproteobacteria</taxon>
        <taxon>Hyphomicrobiales</taxon>
        <taxon>Aurantimonadaceae</taxon>
        <taxon>Fulvimarina</taxon>
    </lineage>
</organism>
<protein>
    <recommendedName>
        <fullName evidence="1">AB hydrolase-1 domain-containing protein</fullName>
    </recommendedName>
</protein>
<evidence type="ECO:0000313" key="2">
    <source>
        <dbReference type="EMBL" id="EAU41833.1"/>
    </source>
</evidence>
<dbReference type="Pfam" id="PF00561">
    <property type="entry name" value="Abhydrolase_1"/>
    <property type="match status" value="1"/>
</dbReference>
<keyword evidence="3" id="KW-1185">Reference proteome</keyword>
<proteinExistence type="predicted"/>
<dbReference type="Proteomes" id="UP000004310">
    <property type="component" value="Unassembled WGS sequence"/>
</dbReference>
<dbReference type="AlphaFoldDB" id="Q0G3J8"/>
<dbReference type="HOGENOM" id="CLU_2915853_0_0_5"/>
<dbReference type="Gene3D" id="3.40.50.1820">
    <property type="entry name" value="alpha/beta hydrolase"/>
    <property type="match status" value="1"/>
</dbReference>
<reference evidence="2 3" key="1">
    <citation type="journal article" date="2010" name="J. Bacteriol.">
        <title>Genome sequence of Fulvimarina pelagi HTCC2506T, a Mn(II)-oxidizing alphaproteobacterium possessing an aerobic anoxygenic photosynthetic gene cluster and Xanthorhodopsin.</title>
        <authorList>
            <person name="Kang I."/>
            <person name="Oh H.M."/>
            <person name="Lim S.I."/>
            <person name="Ferriera S."/>
            <person name="Giovannoni S.J."/>
            <person name="Cho J.C."/>
        </authorList>
    </citation>
    <scope>NUCLEOTIDE SEQUENCE [LARGE SCALE GENOMIC DNA]</scope>
    <source>
        <strain evidence="2 3">HTCC2506</strain>
    </source>
</reference>
<dbReference type="SUPFAM" id="SSF53474">
    <property type="entry name" value="alpha/beta-Hydrolases"/>
    <property type="match status" value="1"/>
</dbReference>
<dbReference type="RefSeq" id="WP_007068206.1">
    <property type="nucleotide sequence ID" value="NZ_DS022272.1"/>
</dbReference>